<reference evidence="1 2" key="1">
    <citation type="journal article" date="2008" name="Proc. Natl. Acad. Sci. U.S.A.">
        <title>Niche adaptation and genome expansion in the chlorophyll d-producing cyanobacterium Acaryochloris marina.</title>
        <authorList>
            <person name="Swingley W.D."/>
            <person name="Chen M."/>
            <person name="Cheung P.C."/>
            <person name="Conrad A.L."/>
            <person name="Dejesa L.C."/>
            <person name="Hao J."/>
            <person name="Honchak B.M."/>
            <person name="Karbach L.E."/>
            <person name="Kurdoglu A."/>
            <person name="Lahiri S."/>
            <person name="Mastrian S.D."/>
            <person name="Miyashita H."/>
            <person name="Page L."/>
            <person name="Ramakrishna P."/>
            <person name="Satoh S."/>
            <person name="Sattley W.M."/>
            <person name="Shimada Y."/>
            <person name="Taylor H.L."/>
            <person name="Tomo T."/>
            <person name="Tsuchiya T."/>
            <person name="Wang Z.T."/>
            <person name="Raymond J."/>
            <person name="Mimuro M."/>
            <person name="Blankenship R.E."/>
            <person name="Touchman J.W."/>
        </authorList>
    </citation>
    <scope>NUCLEOTIDE SEQUENCE [LARGE SCALE GENOMIC DNA]</scope>
    <source>
        <strain evidence="2">MBIC 11017</strain>
    </source>
</reference>
<evidence type="ECO:0000313" key="2">
    <source>
        <dbReference type="Proteomes" id="UP000000268"/>
    </source>
</evidence>
<dbReference type="HOGENOM" id="CLU_2629941_0_0_3"/>
<dbReference type="AlphaFoldDB" id="B0BYX5"/>
<protein>
    <submittedName>
        <fullName evidence="1">Uncharacterized protein</fullName>
    </submittedName>
</protein>
<evidence type="ECO:0000313" key="1">
    <source>
        <dbReference type="EMBL" id="ABW28275.1"/>
    </source>
</evidence>
<keyword evidence="2" id="KW-1185">Reference proteome</keyword>
<gene>
    <name evidence="1" type="ordered locus">AM1_3281</name>
</gene>
<proteinExistence type="predicted"/>
<dbReference type="Proteomes" id="UP000000268">
    <property type="component" value="Chromosome"/>
</dbReference>
<dbReference type="KEGG" id="amr:AM1_3281"/>
<accession>B0BYX5</accession>
<sequence>MTSILQRCLQQAIHLDDPVPALHDSLQLIEDMDIFQDFDWQIIENALEDVLQNRQTIQGAASIAALEITGLSIQHRL</sequence>
<name>B0BYX5_ACAM1</name>
<dbReference type="EMBL" id="CP000828">
    <property type="protein sequence ID" value="ABW28275.1"/>
    <property type="molecule type" value="Genomic_DNA"/>
</dbReference>
<organism evidence="1 2">
    <name type="scientific">Acaryochloris marina (strain MBIC 11017)</name>
    <dbReference type="NCBI Taxonomy" id="329726"/>
    <lineage>
        <taxon>Bacteria</taxon>
        <taxon>Bacillati</taxon>
        <taxon>Cyanobacteriota</taxon>
        <taxon>Cyanophyceae</taxon>
        <taxon>Acaryochloridales</taxon>
        <taxon>Acaryochloridaceae</taxon>
        <taxon>Acaryochloris</taxon>
    </lineage>
</organism>